<dbReference type="Proteomes" id="UP001153636">
    <property type="component" value="Chromosome 4"/>
</dbReference>
<evidence type="ECO:0000313" key="2">
    <source>
        <dbReference type="Proteomes" id="UP001153636"/>
    </source>
</evidence>
<reference evidence="1" key="1">
    <citation type="submission" date="2022-01" db="EMBL/GenBank/DDBJ databases">
        <authorList>
            <person name="King R."/>
        </authorList>
    </citation>
    <scope>NUCLEOTIDE SEQUENCE</scope>
</reference>
<proteinExistence type="predicted"/>
<protein>
    <recommendedName>
        <fullName evidence="3">Regulatory protein zeste</fullName>
    </recommendedName>
</protein>
<accession>A0A9P0D458</accession>
<name>A0A9P0D458_9CUCU</name>
<evidence type="ECO:0008006" key="3">
    <source>
        <dbReference type="Google" id="ProtNLM"/>
    </source>
</evidence>
<dbReference type="AlphaFoldDB" id="A0A9P0D458"/>
<gene>
    <name evidence="1" type="ORF">PSYICH_LOCUS10532</name>
</gene>
<organism evidence="1 2">
    <name type="scientific">Psylliodes chrysocephalus</name>
    <dbReference type="NCBI Taxonomy" id="3402493"/>
    <lineage>
        <taxon>Eukaryota</taxon>
        <taxon>Metazoa</taxon>
        <taxon>Ecdysozoa</taxon>
        <taxon>Arthropoda</taxon>
        <taxon>Hexapoda</taxon>
        <taxon>Insecta</taxon>
        <taxon>Pterygota</taxon>
        <taxon>Neoptera</taxon>
        <taxon>Endopterygota</taxon>
        <taxon>Coleoptera</taxon>
        <taxon>Polyphaga</taxon>
        <taxon>Cucujiformia</taxon>
        <taxon>Chrysomeloidea</taxon>
        <taxon>Chrysomelidae</taxon>
        <taxon>Galerucinae</taxon>
        <taxon>Alticini</taxon>
        <taxon>Psylliodes</taxon>
    </lineage>
</organism>
<sequence length="176" mass="20404">MDVKRLQKTTKKKQYEDLLTFVQRNKVIAGTFRSNPSDYTKMYKLWAEFVKNINSLGYGPTKRRNSGIFTEWKQNIRRKSRDIKKEQIRTGGGPSKTKSLTDLEERLLSLIELVHLGHNEVLDSMGRTEVPLIENEQEEVSTYNVGTSLVDELENVSTVLLEHNYQLQETIISQQN</sequence>
<dbReference type="EMBL" id="OV651816">
    <property type="protein sequence ID" value="CAH1109922.1"/>
    <property type="molecule type" value="Genomic_DNA"/>
</dbReference>
<keyword evidence="2" id="KW-1185">Reference proteome</keyword>
<dbReference type="OrthoDB" id="6759514at2759"/>
<evidence type="ECO:0000313" key="1">
    <source>
        <dbReference type="EMBL" id="CAH1109922.1"/>
    </source>
</evidence>